<feature type="binding site" evidence="24">
    <location>
        <begin position="326"/>
        <end position="327"/>
    </location>
    <ligand>
        <name>ATP</name>
        <dbReference type="ChEBI" id="CHEBI:30616"/>
    </ligand>
</feature>
<evidence type="ECO:0000313" key="28">
    <source>
        <dbReference type="EMBL" id="SHI34714.1"/>
    </source>
</evidence>
<evidence type="ECO:0000256" key="13">
    <source>
        <dbReference type="ARBA" id="ARBA00022960"/>
    </source>
</evidence>
<evidence type="ECO:0000256" key="1">
    <source>
        <dbReference type="ARBA" id="ARBA00001936"/>
    </source>
</evidence>
<evidence type="ECO:0000256" key="3">
    <source>
        <dbReference type="ARBA" id="ARBA00004496"/>
    </source>
</evidence>
<dbReference type="SUPFAM" id="SSF56059">
    <property type="entry name" value="Glutathione synthetase ATP-binding domain-like"/>
    <property type="match status" value="1"/>
</dbReference>
<evidence type="ECO:0000256" key="15">
    <source>
        <dbReference type="ARBA" id="ARBA00023211"/>
    </source>
</evidence>
<comment type="pathway">
    <text evidence="18">Glycan biosynthesis.</text>
</comment>
<gene>
    <name evidence="22" type="primary">ddl</name>
    <name evidence="28" type="ORF">SAMN02745244_00163</name>
</gene>
<keyword evidence="15 25" id="KW-0464">Manganese</keyword>
<dbReference type="AlphaFoldDB" id="A0A1M6ADS6"/>
<dbReference type="InterPro" id="IPR005905">
    <property type="entry name" value="D_ala_D_ala"/>
</dbReference>
<keyword evidence="10 24" id="KW-0547">Nucleotide-binding</keyword>
<dbReference type="Gene3D" id="3.30.1490.20">
    <property type="entry name" value="ATP-grasp fold, A domain"/>
    <property type="match status" value="1"/>
</dbReference>
<accession>A0A1M6ADS6</accession>
<evidence type="ECO:0000256" key="2">
    <source>
        <dbReference type="ARBA" id="ARBA00003921"/>
    </source>
</evidence>
<evidence type="ECO:0000256" key="7">
    <source>
        <dbReference type="ARBA" id="ARBA00022490"/>
    </source>
</evidence>
<dbReference type="GO" id="GO:0071555">
    <property type="term" value="P:cell wall organization"/>
    <property type="evidence" value="ECO:0007669"/>
    <property type="project" value="UniProtKB-KW"/>
</dbReference>
<evidence type="ECO:0000256" key="19">
    <source>
        <dbReference type="ARBA" id="ARBA00068427"/>
    </source>
</evidence>
<feature type="binding site" evidence="24">
    <location>
        <begin position="197"/>
        <end position="198"/>
    </location>
    <ligand>
        <name>ATP</name>
        <dbReference type="ChEBI" id="CHEBI:30616"/>
    </ligand>
</feature>
<dbReference type="RefSeq" id="WP_245787839.1">
    <property type="nucleotide sequence ID" value="NZ_FQZG01000004.1"/>
</dbReference>
<keyword evidence="9 25" id="KW-0479">Metal-binding</keyword>
<comment type="cofactor">
    <cofactor evidence="25">
        <name>Mg(2+)</name>
        <dbReference type="ChEBI" id="CHEBI:18420"/>
    </cofactor>
    <cofactor evidence="25">
        <name>Mn(2+)</name>
        <dbReference type="ChEBI" id="CHEBI:29035"/>
    </cofactor>
    <text evidence="25">Binds 2 magnesium or manganese ions per subunit.</text>
</comment>
<feature type="binding site" evidence="25">
    <location>
        <position position="315"/>
    </location>
    <ligand>
        <name>Mg(2+)</name>
        <dbReference type="ChEBI" id="CHEBI:18420"/>
        <label>1</label>
    </ligand>
</feature>
<keyword evidence="14 22" id="KW-0573">Peptidoglycan synthesis</keyword>
<comment type="pathway">
    <text evidence="4 22">Cell wall biogenesis; peptidoglycan biosynthesis.</text>
</comment>
<evidence type="ECO:0000256" key="26">
    <source>
        <dbReference type="PROSITE-ProRule" id="PRU00409"/>
    </source>
</evidence>
<dbReference type="InterPro" id="IPR013815">
    <property type="entry name" value="ATP_grasp_subdomain_1"/>
</dbReference>
<comment type="function">
    <text evidence="2 22">Cell wall formation.</text>
</comment>
<comment type="subcellular location">
    <subcellularLocation>
        <location evidence="3 22">Cytoplasm</location>
    </subcellularLocation>
</comment>
<dbReference type="Gene3D" id="3.40.50.20">
    <property type="match status" value="1"/>
</dbReference>
<dbReference type="PROSITE" id="PS50975">
    <property type="entry name" value="ATP_GRASP"/>
    <property type="match status" value="1"/>
</dbReference>
<dbReference type="Gene3D" id="3.30.470.20">
    <property type="entry name" value="ATP-grasp fold, B domain"/>
    <property type="match status" value="1"/>
</dbReference>
<dbReference type="GO" id="GO:0008360">
    <property type="term" value="P:regulation of cell shape"/>
    <property type="evidence" value="ECO:0007669"/>
    <property type="project" value="UniProtKB-KW"/>
</dbReference>
<evidence type="ECO:0000256" key="21">
    <source>
        <dbReference type="ARBA" id="ARBA00077154"/>
    </source>
</evidence>
<dbReference type="EMBL" id="FQZG01000004">
    <property type="protein sequence ID" value="SHI34714.1"/>
    <property type="molecule type" value="Genomic_DNA"/>
</dbReference>
<feature type="binding site" evidence="24">
    <location>
        <position position="145"/>
    </location>
    <ligand>
        <name>ATP</name>
        <dbReference type="ChEBI" id="CHEBI:30616"/>
    </ligand>
</feature>
<keyword evidence="12 25" id="KW-0460">Magnesium</keyword>
<feature type="binding site" evidence="24">
    <location>
        <begin position="227"/>
        <end position="235"/>
    </location>
    <ligand>
        <name>ATP</name>
        <dbReference type="ChEBI" id="CHEBI:30616"/>
    </ligand>
</feature>
<evidence type="ECO:0000256" key="24">
    <source>
        <dbReference type="PIRSR" id="PIRSR039102-2"/>
    </source>
</evidence>
<evidence type="ECO:0000256" key="4">
    <source>
        <dbReference type="ARBA" id="ARBA00004752"/>
    </source>
</evidence>
<dbReference type="Pfam" id="PF07478">
    <property type="entry name" value="Dala_Dala_lig_C"/>
    <property type="match status" value="1"/>
</dbReference>
<evidence type="ECO:0000256" key="25">
    <source>
        <dbReference type="PIRSR" id="PIRSR039102-3"/>
    </source>
</evidence>
<evidence type="ECO:0000256" key="10">
    <source>
        <dbReference type="ARBA" id="ARBA00022741"/>
    </source>
</evidence>
<dbReference type="InterPro" id="IPR016185">
    <property type="entry name" value="PreATP-grasp_dom_sf"/>
</dbReference>
<feature type="binding site" evidence="25">
    <location>
        <position position="327"/>
    </location>
    <ligand>
        <name>Mg(2+)</name>
        <dbReference type="ChEBI" id="CHEBI:18420"/>
        <label>2</label>
    </ligand>
</feature>
<feature type="active site" evidence="23">
    <location>
        <position position="17"/>
    </location>
</feature>
<evidence type="ECO:0000256" key="9">
    <source>
        <dbReference type="ARBA" id="ARBA00022723"/>
    </source>
</evidence>
<dbReference type="PIRSF" id="PIRSF039102">
    <property type="entry name" value="Ddl/VanB"/>
    <property type="match status" value="1"/>
</dbReference>
<comment type="similarity">
    <text evidence="5 22">Belongs to the D-alanine--D-alanine ligase family.</text>
</comment>
<evidence type="ECO:0000256" key="22">
    <source>
        <dbReference type="HAMAP-Rule" id="MF_00047"/>
    </source>
</evidence>
<dbReference type="FunFam" id="3.30.470.20:FF:000008">
    <property type="entry name" value="D-alanine--D-alanine ligase"/>
    <property type="match status" value="1"/>
</dbReference>
<dbReference type="InterPro" id="IPR011127">
    <property type="entry name" value="Dala_Dala_lig_N"/>
</dbReference>
<dbReference type="NCBIfam" id="TIGR01205">
    <property type="entry name" value="D_ala_D_alaTIGR"/>
    <property type="match status" value="1"/>
</dbReference>
<evidence type="ECO:0000256" key="18">
    <source>
        <dbReference type="ARBA" id="ARBA00060592"/>
    </source>
</evidence>
<dbReference type="UniPathway" id="UPA00219"/>
<feature type="binding site" evidence="25">
    <location>
        <position position="327"/>
    </location>
    <ligand>
        <name>Mg(2+)</name>
        <dbReference type="ChEBI" id="CHEBI:18420"/>
        <label>1</label>
    </ligand>
</feature>
<evidence type="ECO:0000256" key="12">
    <source>
        <dbReference type="ARBA" id="ARBA00022842"/>
    </source>
</evidence>
<feature type="domain" description="ATP-grasp" evidence="27">
    <location>
        <begin position="149"/>
        <end position="360"/>
    </location>
</feature>
<dbReference type="GO" id="GO:0008716">
    <property type="term" value="F:D-alanine-D-alanine ligase activity"/>
    <property type="evidence" value="ECO:0007669"/>
    <property type="project" value="UniProtKB-UniRule"/>
</dbReference>
<dbReference type="PROSITE" id="PS00844">
    <property type="entry name" value="DALA_DALA_LIGASE_2"/>
    <property type="match status" value="1"/>
</dbReference>
<evidence type="ECO:0000256" key="11">
    <source>
        <dbReference type="ARBA" id="ARBA00022840"/>
    </source>
</evidence>
<evidence type="ECO:0000259" key="27">
    <source>
        <dbReference type="PROSITE" id="PS50975"/>
    </source>
</evidence>
<evidence type="ECO:0000256" key="17">
    <source>
        <dbReference type="ARBA" id="ARBA00047614"/>
    </source>
</evidence>
<keyword evidence="13 22" id="KW-0133">Cell shape</keyword>
<keyword evidence="16 22" id="KW-0961">Cell wall biogenesis/degradation</keyword>
<dbReference type="InterPro" id="IPR011095">
    <property type="entry name" value="Dala_Dala_lig_C"/>
</dbReference>
<dbReference type="HAMAP" id="MF_00047">
    <property type="entry name" value="Dala_Dala_lig"/>
    <property type="match status" value="1"/>
</dbReference>
<dbReference type="SUPFAM" id="SSF52440">
    <property type="entry name" value="PreATP-grasp domain"/>
    <property type="match status" value="1"/>
</dbReference>
<dbReference type="PROSITE" id="PS00843">
    <property type="entry name" value="DALA_DALA_LIGASE_1"/>
    <property type="match status" value="1"/>
</dbReference>
<dbReference type="Proteomes" id="UP000184512">
    <property type="component" value="Unassembled WGS sequence"/>
</dbReference>
<organism evidence="28 29">
    <name type="scientific">Tessaracoccus bendigoensis DSM 12906</name>
    <dbReference type="NCBI Taxonomy" id="1123357"/>
    <lineage>
        <taxon>Bacteria</taxon>
        <taxon>Bacillati</taxon>
        <taxon>Actinomycetota</taxon>
        <taxon>Actinomycetes</taxon>
        <taxon>Propionibacteriales</taxon>
        <taxon>Propionibacteriaceae</taxon>
        <taxon>Tessaracoccus</taxon>
    </lineage>
</organism>
<dbReference type="Pfam" id="PF01820">
    <property type="entry name" value="Dala_Dala_lig_N"/>
    <property type="match status" value="1"/>
</dbReference>
<protein>
    <recommendedName>
        <fullName evidence="19 22">D-alanine--D-alanine ligase</fullName>
        <ecNumber evidence="6 22">6.3.2.4</ecNumber>
    </recommendedName>
    <alternativeName>
        <fullName evidence="21 22">D-Ala-D-Ala ligase</fullName>
    </alternativeName>
    <alternativeName>
        <fullName evidence="20 22">D-alanylalanine synthetase</fullName>
    </alternativeName>
</protein>
<dbReference type="PANTHER" id="PTHR23132">
    <property type="entry name" value="D-ALANINE--D-ALANINE LIGASE"/>
    <property type="match status" value="1"/>
</dbReference>
<evidence type="ECO:0000256" key="23">
    <source>
        <dbReference type="PIRSR" id="PIRSR039102-1"/>
    </source>
</evidence>
<evidence type="ECO:0000256" key="20">
    <source>
        <dbReference type="ARBA" id="ARBA00076288"/>
    </source>
</evidence>
<dbReference type="EC" id="6.3.2.4" evidence="6 22"/>
<keyword evidence="7 22" id="KW-0963">Cytoplasm</keyword>
<dbReference type="NCBIfam" id="NF002528">
    <property type="entry name" value="PRK01966.1-4"/>
    <property type="match status" value="1"/>
</dbReference>
<dbReference type="GO" id="GO:0005829">
    <property type="term" value="C:cytosol"/>
    <property type="evidence" value="ECO:0007669"/>
    <property type="project" value="TreeGrafter"/>
</dbReference>
<evidence type="ECO:0000256" key="8">
    <source>
        <dbReference type="ARBA" id="ARBA00022598"/>
    </source>
</evidence>
<dbReference type="InterPro" id="IPR000291">
    <property type="entry name" value="D-Ala_lig_Van_CS"/>
</dbReference>
<dbReference type="STRING" id="1123357.SAMN02745244_00163"/>
<feature type="binding site" evidence="24">
    <location>
        <begin position="189"/>
        <end position="191"/>
    </location>
    <ligand>
        <name>ATP</name>
        <dbReference type="ChEBI" id="CHEBI:30616"/>
    </ligand>
</feature>
<feature type="binding site" evidence="25">
    <location>
        <position position="329"/>
    </location>
    <ligand>
        <name>Mg(2+)</name>
        <dbReference type="ChEBI" id="CHEBI:18420"/>
        <label>2</label>
    </ligand>
</feature>
<feature type="active site" evidence="23">
    <location>
        <position position="197"/>
    </location>
</feature>
<proteinExistence type="inferred from homology"/>
<reference evidence="29" key="1">
    <citation type="submission" date="2016-11" db="EMBL/GenBank/DDBJ databases">
        <authorList>
            <person name="Varghese N."/>
            <person name="Submissions S."/>
        </authorList>
    </citation>
    <scope>NUCLEOTIDE SEQUENCE [LARGE SCALE GENOMIC DNA]</scope>
    <source>
        <strain evidence="29">DSM 12906</strain>
    </source>
</reference>
<keyword evidence="8 22" id="KW-0436">Ligase</keyword>
<dbReference type="PANTHER" id="PTHR23132:SF25">
    <property type="entry name" value="D-ALANINE--D-ALANINE LIGASE A"/>
    <property type="match status" value="1"/>
</dbReference>
<keyword evidence="29" id="KW-1185">Reference proteome</keyword>
<dbReference type="FunFam" id="3.30.1490.20:FF:000007">
    <property type="entry name" value="D-alanine--D-alanine ligase"/>
    <property type="match status" value="1"/>
</dbReference>
<evidence type="ECO:0000313" key="29">
    <source>
        <dbReference type="Proteomes" id="UP000184512"/>
    </source>
</evidence>
<evidence type="ECO:0000256" key="16">
    <source>
        <dbReference type="ARBA" id="ARBA00023316"/>
    </source>
</evidence>
<keyword evidence="11 26" id="KW-0067">ATP-binding</keyword>
<dbReference type="GO" id="GO:0046872">
    <property type="term" value="F:metal ion binding"/>
    <property type="evidence" value="ECO:0007669"/>
    <property type="project" value="UniProtKB-KW"/>
</dbReference>
<feature type="active site" evidence="23">
    <location>
        <position position="338"/>
    </location>
</feature>
<dbReference type="InterPro" id="IPR011761">
    <property type="entry name" value="ATP-grasp"/>
</dbReference>
<evidence type="ECO:0000256" key="14">
    <source>
        <dbReference type="ARBA" id="ARBA00022984"/>
    </source>
</evidence>
<dbReference type="GO" id="GO:0009252">
    <property type="term" value="P:peptidoglycan biosynthetic process"/>
    <property type="evidence" value="ECO:0007669"/>
    <property type="project" value="UniProtKB-UniRule"/>
</dbReference>
<dbReference type="GO" id="GO:0005524">
    <property type="term" value="F:ATP binding"/>
    <property type="evidence" value="ECO:0007669"/>
    <property type="project" value="UniProtKB-UniRule"/>
</dbReference>
<evidence type="ECO:0000256" key="5">
    <source>
        <dbReference type="ARBA" id="ARBA00010871"/>
    </source>
</evidence>
<comment type="catalytic activity">
    <reaction evidence="17 22">
        <text>2 D-alanine + ATP = D-alanyl-D-alanine + ADP + phosphate + H(+)</text>
        <dbReference type="Rhea" id="RHEA:11224"/>
        <dbReference type="ChEBI" id="CHEBI:15378"/>
        <dbReference type="ChEBI" id="CHEBI:30616"/>
        <dbReference type="ChEBI" id="CHEBI:43474"/>
        <dbReference type="ChEBI" id="CHEBI:57416"/>
        <dbReference type="ChEBI" id="CHEBI:57822"/>
        <dbReference type="ChEBI" id="CHEBI:456216"/>
        <dbReference type="EC" id="6.3.2.4"/>
    </reaction>
</comment>
<comment type="cofactor">
    <cofactor evidence="1">
        <name>Mn(2+)</name>
        <dbReference type="ChEBI" id="CHEBI:29035"/>
    </cofactor>
</comment>
<name>A0A1M6ADS6_9ACTN</name>
<sequence>MSDRTHVALIFGGQSSEHGISCLTASSVLNAIDKERYDVVGVGISKSGRWSQVPLETIANYEIVDGVPPHVEEADNEAVWMVGKNGCEVATRTGETLVDINGVDVAFALLHGPYGEDGTIQGMFEMMGIRYVGSGVTASAVGMDKHFMKIAFEAAGLPVYPYVAASALRLVQERDAVIAEINELTYPLFVKPARGGSSIGISRVADPSELDAAITEAQRYDPKIVVEQGFVGARELECAVLGNPDAPLGCDASVIGEIRVQADDGFYDYQAKYFDEDGAALDAPADIPAEISERLRELAKRSYAAVDAEGLVRADFFVDGDEIYINEVNTMPGFTRISMFPTLFQESGMSYADLVGRLIELALERPVGLR</sequence>
<evidence type="ECO:0000256" key="6">
    <source>
        <dbReference type="ARBA" id="ARBA00012216"/>
    </source>
</evidence>